<dbReference type="GeneID" id="112291018"/>
<gene>
    <name evidence="4" type="primary">LOC112291018</name>
    <name evidence="3" type="ORF">PHYPA_017843</name>
</gene>
<dbReference type="InterPro" id="IPR024983">
    <property type="entry name" value="CHAT_dom"/>
</dbReference>
<dbReference type="KEGG" id="ppp:112291018"/>
<dbReference type="SUPFAM" id="SSF48452">
    <property type="entry name" value="TPR-like"/>
    <property type="match status" value="1"/>
</dbReference>
<dbReference type="EnsemblPlants" id="Pp3c14_970V3.2">
    <property type="protein sequence ID" value="Pp3c14_970V3.2"/>
    <property type="gene ID" value="Pp3c14_970"/>
</dbReference>
<name>A0A2K1JFY2_PHYPA</name>
<sequence>MAFPQHDLDGDLPKSMYIERKRFILAPDSMDISCNSYPDFKCEDQSKWITKMVESGKVNDRRFTRNAGGPYLWNTFILVKGSPRLSTNFESEQDLFKWCSETVESFDHNVCQDVKLWLEASPTAMICHHREGLFDLTLETVARCLHVANVVSVSCFLFCLNIGTFEDENGLVIDKSRLIRHLSRLLEKWSWLGENCTVTFDEWGDYISDIDDSSKEEALKLLYQWTLSPLETVLLIIEREILDVPLHDYAKVEHVSKWGDDFCDFLEHYRSLFRTSDDTEFFYCEMFKLVPPTADLHLILGNHKRATILLEALKDMLVGVKDNDLMVTELGYERIEYLKPKGIDACVRDVDFRLRELRNVGDGYGVFKIVRLSESRKLQIEEEWHRGSDRVETHRQDYIGLIPHGRQLETIIYLMENNRYSEALAIFKQIDLNRKGRRGELSRFLEYLNRPEIKFQLHPQISPEKLESLCERQEVLLDVSEDLLDDRQLTAKLFQQYAKMIGIRSKYKCQQKVKGACEDNLGGERASSQSYLWLKEEFNLQLTLPVSECIQAVISCLRDPCEPGEHKRHYLSDTLKTYRLWKRSIDIFSELLHNWSTPGASKEVGWLKLLESQRSVHDSILCYLFEILQMCDQLKRILESYDSSEGADYGLKCLVGSNHSNLLVYRALVRAFVTSALVWVERGRARTLLAQLGSWYNMRRGENPDFLRKELIEFDKDEQAALSSIRSCTSACKAKTLFIEYAIQANESYVTYFDTAPKAFMTNEQTEFIQSVHVSNDSCAVDGRFDKQVEELLNKFYEMVEKFCNTKPLPRRLEDGVVAELHRVLEKLYDLLIEPFSQSAMFTHLDPKATIVFVPDKILYRVPFALLRNKRTQKYLFQLHPIAISPSLRVLQHCERRLRELDKSPLKPDGCILAVGNAAYEKNPLPGTRKELEYLHSSFPGRVKTLEQEEATRANFLKLVQEASCSKEKHVFAFMHLGVHGHWSKTGRGDNDVDQEKEYKTGSLQFAKLPEDSERSYKGPTTESEKELKSEAQSSRVGEFRPASAFGEVGAVTRAPDGYRSSAAGDMLSSEDIIKGGFQWRTRLVVLSACNSLRGQGYSDGEVNLPRAMMIAGVPAAVVSQWKVSDVGSPRLMKAFYERMQHGQDVATALQSAMLQLSNDPDSESANNVFEWGPFLVWGLPTVQLPKEMLTESARKALLAKRRAEKLRCEYNCLKTEDAKVHLLNALTTVNNVLEAVSNEFSLEDGAIVDAVFAVHSLQHLSHGSPFYEGSIQLSEEFFTLLPFEWLEKIELELMNRTADCRVLYSFRNKIMYTQAVKGSYLIAADYANKMITCGKHGNITNMSQIWQLNRAIILRLMGEHGEALKLFDVMLANGEDSYECLTQISYLKYLMHDRSGALEYALRAKKYEKISEFSEPGYGAFTLSYRTLPEEYRQWLLNAVDTTGASSSHFWDPIPVQFPEEPIWTKNASQKIELLRLSFRRYWEDDTVKFESLKALNAVDNFLASVDNACVLVEEGLVSAIVAMEHLLNFYRASSISEEVIALGEEFYTVLPFEQSSNIEIQLEKRCPKSLLIFCFRCRRMYTLARKGDYQTALEYANKITEYIQNANRCGYDEKMIQCLKASEGLIRQERAVILRLMGEYDKALKQFEEELAHGEDYDCLIQTSFLKHLMKDNKGALEYAFCAKRLECNYTEQKDMPGYGAFVLGVKELPNEYRQWLLNVNPTEDDTVKLGVHIL</sequence>
<accession>A0A2K1JFY2</accession>
<feature type="domain" description="CHAT" evidence="2">
    <location>
        <begin position="823"/>
        <end position="1179"/>
    </location>
</feature>
<evidence type="ECO:0000259" key="2">
    <source>
        <dbReference type="Pfam" id="PF12770"/>
    </source>
</evidence>
<feature type="region of interest" description="Disordered" evidence="1">
    <location>
        <begin position="1010"/>
        <end position="1034"/>
    </location>
</feature>
<dbReference type="PANTHER" id="PTHR10098:SF111">
    <property type="entry name" value="CHAT DOMAIN-CONTAINING PROTEIN"/>
    <property type="match status" value="1"/>
</dbReference>
<reference evidence="4" key="3">
    <citation type="submission" date="2020-12" db="UniProtKB">
        <authorList>
            <consortium name="EnsemblPlants"/>
        </authorList>
    </citation>
    <scope>IDENTIFICATION</scope>
</reference>
<evidence type="ECO:0000313" key="3">
    <source>
        <dbReference type="EMBL" id="PNR40441.1"/>
    </source>
</evidence>
<dbReference type="Pfam" id="PF12770">
    <property type="entry name" value="CHAT"/>
    <property type="match status" value="1"/>
</dbReference>
<dbReference type="PaxDb" id="3218-PP1S396_43V6.1"/>
<dbReference type="EnsemblPlants" id="Pp3c14_970V3.1">
    <property type="protein sequence ID" value="Pp3c14_970V3.1"/>
    <property type="gene ID" value="Pp3c14_970"/>
</dbReference>
<evidence type="ECO:0000313" key="5">
    <source>
        <dbReference type="Proteomes" id="UP000006727"/>
    </source>
</evidence>
<reference evidence="3 5" key="2">
    <citation type="journal article" date="2018" name="Plant J.">
        <title>The Physcomitrella patens chromosome-scale assembly reveals moss genome structure and evolution.</title>
        <authorList>
            <person name="Lang D."/>
            <person name="Ullrich K.K."/>
            <person name="Murat F."/>
            <person name="Fuchs J."/>
            <person name="Jenkins J."/>
            <person name="Haas F.B."/>
            <person name="Piednoel M."/>
            <person name="Gundlach H."/>
            <person name="Van Bel M."/>
            <person name="Meyberg R."/>
            <person name="Vives C."/>
            <person name="Morata J."/>
            <person name="Symeonidi A."/>
            <person name="Hiss M."/>
            <person name="Muchero W."/>
            <person name="Kamisugi Y."/>
            <person name="Saleh O."/>
            <person name="Blanc G."/>
            <person name="Decker E.L."/>
            <person name="van Gessel N."/>
            <person name="Grimwood J."/>
            <person name="Hayes R.D."/>
            <person name="Graham S.W."/>
            <person name="Gunter L.E."/>
            <person name="McDaniel S.F."/>
            <person name="Hoernstein S.N.W."/>
            <person name="Larsson A."/>
            <person name="Li F.W."/>
            <person name="Perroud P.F."/>
            <person name="Phillips J."/>
            <person name="Ranjan P."/>
            <person name="Rokshar D.S."/>
            <person name="Rothfels C.J."/>
            <person name="Schneider L."/>
            <person name="Shu S."/>
            <person name="Stevenson D.W."/>
            <person name="Thummler F."/>
            <person name="Tillich M."/>
            <person name="Villarreal Aguilar J.C."/>
            <person name="Widiez T."/>
            <person name="Wong G.K."/>
            <person name="Wymore A."/>
            <person name="Zhang Y."/>
            <person name="Zimmer A.D."/>
            <person name="Quatrano R.S."/>
            <person name="Mayer K.F.X."/>
            <person name="Goodstein D."/>
            <person name="Casacuberta J.M."/>
            <person name="Vandepoele K."/>
            <person name="Reski R."/>
            <person name="Cuming A.C."/>
            <person name="Tuskan G.A."/>
            <person name="Maumus F."/>
            <person name="Salse J."/>
            <person name="Schmutz J."/>
            <person name="Rensing S.A."/>
        </authorList>
    </citation>
    <scope>NUCLEOTIDE SEQUENCE [LARGE SCALE GENOMIC DNA]</scope>
    <source>
        <strain evidence="4 5">cv. Gransden 2004</strain>
    </source>
</reference>
<dbReference type="PANTHER" id="PTHR10098">
    <property type="entry name" value="RAPSYN-RELATED"/>
    <property type="match status" value="1"/>
</dbReference>
<dbReference type="EMBL" id="ABEU02000014">
    <property type="protein sequence ID" value="PNR40441.1"/>
    <property type="molecule type" value="Genomic_DNA"/>
</dbReference>
<evidence type="ECO:0000313" key="4">
    <source>
        <dbReference type="EnsemblPlants" id="Pp3c14_970V3.1"/>
    </source>
</evidence>
<dbReference type="Proteomes" id="UP000006727">
    <property type="component" value="Chromosome 14"/>
</dbReference>
<dbReference type="InterPro" id="IPR011990">
    <property type="entry name" value="TPR-like_helical_dom_sf"/>
</dbReference>
<proteinExistence type="predicted"/>
<dbReference type="Gramene" id="Pp3c14_970V3.1">
    <property type="protein sequence ID" value="Pp3c14_970V3.1"/>
    <property type="gene ID" value="Pp3c14_970"/>
</dbReference>
<dbReference type="Gramene" id="Pp3c14_970V3.2">
    <property type="protein sequence ID" value="Pp3c14_970V3.2"/>
    <property type="gene ID" value="Pp3c14_970"/>
</dbReference>
<reference evidence="3 5" key="1">
    <citation type="journal article" date="2008" name="Science">
        <title>The Physcomitrella genome reveals evolutionary insights into the conquest of land by plants.</title>
        <authorList>
            <person name="Rensing S."/>
            <person name="Lang D."/>
            <person name="Zimmer A."/>
            <person name="Terry A."/>
            <person name="Salamov A."/>
            <person name="Shapiro H."/>
            <person name="Nishiyama T."/>
            <person name="Perroud P.-F."/>
            <person name="Lindquist E."/>
            <person name="Kamisugi Y."/>
            <person name="Tanahashi T."/>
            <person name="Sakakibara K."/>
            <person name="Fujita T."/>
            <person name="Oishi K."/>
            <person name="Shin-I T."/>
            <person name="Kuroki Y."/>
            <person name="Toyoda A."/>
            <person name="Suzuki Y."/>
            <person name="Hashimoto A."/>
            <person name="Yamaguchi K."/>
            <person name="Sugano A."/>
            <person name="Kohara Y."/>
            <person name="Fujiyama A."/>
            <person name="Anterola A."/>
            <person name="Aoki S."/>
            <person name="Ashton N."/>
            <person name="Barbazuk W.B."/>
            <person name="Barker E."/>
            <person name="Bennetzen J."/>
            <person name="Bezanilla M."/>
            <person name="Blankenship R."/>
            <person name="Cho S.H."/>
            <person name="Dutcher S."/>
            <person name="Estelle M."/>
            <person name="Fawcett J.A."/>
            <person name="Gundlach H."/>
            <person name="Hanada K."/>
            <person name="Heyl A."/>
            <person name="Hicks K.A."/>
            <person name="Hugh J."/>
            <person name="Lohr M."/>
            <person name="Mayer K."/>
            <person name="Melkozernov A."/>
            <person name="Murata T."/>
            <person name="Nelson D."/>
            <person name="Pils B."/>
            <person name="Prigge M."/>
            <person name="Reiss B."/>
            <person name="Renner T."/>
            <person name="Rombauts S."/>
            <person name="Rushton P."/>
            <person name="Sanderfoot A."/>
            <person name="Schween G."/>
            <person name="Shiu S.-H."/>
            <person name="Stueber K."/>
            <person name="Theodoulou F.L."/>
            <person name="Tu H."/>
            <person name="Van de Peer Y."/>
            <person name="Verrier P.J."/>
            <person name="Waters E."/>
            <person name="Wood A."/>
            <person name="Yang L."/>
            <person name="Cove D."/>
            <person name="Cuming A."/>
            <person name="Hasebe M."/>
            <person name="Lucas S."/>
            <person name="Mishler D.B."/>
            <person name="Reski R."/>
            <person name="Grigoriev I."/>
            <person name="Quatrano R.S."/>
            <person name="Boore J.L."/>
        </authorList>
    </citation>
    <scope>NUCLEOTIDE SEQUENCE [LARGE SCALE GENOMIC DNA]</scope>
    <source>
        <strain evidence="4 5">cv. Gransden 2004</strain>
    </source>
</reference>
<evidence type="ECO:0000256" key="1">
    <source>
        <dbReference type="SAM" id="MobiDB-lite"/>
    </source>
</evidence>
<dbReference type="RefSeq" id="XP_024393708.1">
    <property type="nucleotide sequence ID" value="XM_024537940.2"/>
</dbReference>
<protein>
    <recommendedName>
        <fullName evidence="2">CHAT domain-containing protein</fullName>
    </recommendedName>
</protein>
<keyword evidence="5" id="KW-1185">Reference proteome</keyword>
<organism evidence="3">
    <name type="scientific">Physcomitrium patens</name>
    <name type="common">Spreading-leaved earth moss</name>
    <name type="synonym">Physcomitrella patens</name>
    <dbReference type="NCBI Taxonomy" id="3218"/>
    <lineage>
        <taxon>Eukaryota</taxon>
        <taxon>Viridiplantae</taxon>
        <taxon>Streptophyta</taxon>
        <taxon>Embryophyta</taxon>
        <taxon>Bryophyta</taxon>
        <taxon>Bryophytina</taxon>
        <taxon>Bryopsida</taxon>
        <taxon>Funariidae</taxon>
        <taxon>Funariales</taxon>
        <taxon>Funariaceae</taxon>
        <taxon>Physcomitrium</taxon>
    </lineage>
</organism>
<dbReference type="RefSeq" id="XP_024393709.1">
    <property type="nucleotide sequence ID" value="XM_024537941.2"/>
</dbReference>
<dbReference type="OrthoDB" id="5981881at2759"/>
<feature type="compositionally biased region" description="Basic and acidic residues" evidence="1">
    <location>
        <begin position="1010"/>
        <end position="1030"/>
    </location>
</feature>